<evidence type="ECO:0000259" key="2">
    <source>
        <dbReference type="Pfam" id="PF13559"/>
    </source>
</evidence>
<gene>
    <name evidence="3" type="ORF">NM961_13475</name>
</gene>
<dbReference type="Proteomes" id="UP001165498">
    <property type="component" value="Unassembled WGS sequence"/>
</dbReference>
<keyword evidence="1" id="KW-1133">Transmembrane helix</keyword>
<proteinExistence type="predicted"/>
<dbReference type="InterPro" id="IPR025403">
    <property type="entry name" value="TgpA-like_C"/>
</dbReference>
<keyword evidence="1" id="KW-0472">Membrane</keyword>
<protein>
    <submittedName>
        <fullName evidence="3">DUF4129 domain-containing protein</fullName>
    </submittedName>
</protein>
<feature type="transmembrane region" description="Helical" evidence="1">
    <location>
        <begin position="151"/>
        <end position="177"/>
    </location>
</feature>
<feature type="transmembrane region" description="Helical" evidence="1">
    <location>
        <begin position="383"/>
        <end position="403"/>
    </location>
</feature>
<feature type="transmembrane region" description="Helical" evidence="1">
    <location>
        <begin position="36"/>
        <end position="69"/>
    </location>
</feature>
<dbReference type="Pfam" id="PF13559">
    <property type="entry name" value="DUF4129"/>
    <property type="match status" value="1"/>
</dbReference>
<keyword evidence="1" id="KW-0812">Transmembrane</keyword>
<dbReference type="RefSeq" id="WP_255914914.1">
    <property type="nucleotide sequence ID" value="NZ_JANFQO010000011.1"/>
</dbReference>
<name>A0ABT1QTV2_9GAMM</name>
<comment type="caution">
    <text evidence="3">The sequence shown here is derived from an EMBL/GenBank/DDBJ whole genome shotgun (WGS) entry which is preliminary data.</text>
</comment>
<evidence type="ECO:0000313" key="3">
    <source>
        <dbReference type="EMBL" id="MCQ4165725.1"/>
    </source>
</evidence>
<feature type="domain" description="Protein-glutamine gamma-glutamyltransferase-like C-terminal" evidence="2">
    <location>
        <begin position="462"/>
        <end position="531"/>
    </location>
</feature>
<evidence type="ECO:0000313" key="4">
    <source>
        <dbReference type="Proteomes" id="UP001165498"/>
    </source>
</evidence>
<evidence type="ECO:0000256" key="1">
    <source>
        <dbReference type="SAM" id="Phobius"/>
    </source>
</evidence>
<keyword evidence="4" id="KW-1185">Reference proteome</keyword>
<sequence length="538" mass="60330">MRLEGLTVALRPRTAWEATDLGFALVRRHAGRIWGAWLLVTLPVLLLLNGLCLLLGQVWLAGLLLWWLKPVFDRVPLYILSRAVFGAAPGVAEAARAQLRWGWRSMFAWLTWRRLHPCRSLLLPVDLLEGLSGARRRERVRVLQRSTSGTAALTLLLAVNMELMLNFSIVLLGLMFVPVEFMSDAAKAVWDNLIQEPPLWAKLLFNLIAWLAMSLMEPFYVGAGFGQYLNRRTQLEAWDVELAFRRLAQRLSATAAVLALAVLAAFAPAPAWAEDPPGAEQLLEELAKAGAQDSSKDRIGGMAAERAEQDLADAPPRSLRRVFGGQYQPDGEAFEAAAKKAYADGDLNPRTTQVVWEPRERDPARFDAKPPALQWLKPLGNGLAFLFENALWILLAVLVVLLIRYHRYWLPWVSDRFERERQPDPVQVHDLDLPEQLPDDLPAAVRALWREGRQRAALALFYRAAVQRLDEALGLPLPPGATEAECLRRARRLDDGDYAKLFTRIVRAWQSAAYARRLPEPAELEALLAAWSAPRGAA</sequence>
<reference evidence="3" key="1">
    <citation type="submission" date="2022-07" db="EMBL/GenBank/DDBJ databases">
        <title>Tahibacter sp., a new gammaproteobacterium isolated from the silt sample collected at pig farm.</title>
        <authorList>
            <person name="Chen H."/>
        </authorList>
    </citation>
    <scope>NUCLEOTIDE SEQUENCE</scope>
    <source>
        <strain evidence="3">P2K</strain>
    </source>
</reference>
<accession>A0ABT1QTV2</accession>
<organism evidence="3 4">
    <name type="scientific">Tahibacter harae</name>
    <dbReference type="NCBI Taxonomy" id="2963937"/>
    <lineage>
        <taxon>Bacteria</taxon>
        <taxon>Pseudomonadati</taxon>
        <taxon>Pseudomonadota</taxon>
        <taxon>Gammaproteobacteria</taxon>
        <taxon>Lysobacterales</taxon>
        <taxon>Rhodanobacteraceae</taxon>
        <taxon>Tahibacter</taxon>
    </lineage>
</organism>
<feature type="transmembrane region" description="Helical" evidence="1">
    <location>
        <begin position="251"/>
        <end position="273"/>
    </location>
</feature>
<dbReference type="EMBL" id="JANFQO010000011">
    <property type="protein sequence ID" value="MCQ4165725.1"/>
    <property type="molecule type" value="Genomic_DNA"/>
</dbReference>
<feature type="transmembrane region" description="Helical" evidence="1">
    <location>
        <begin position="207"/>
        <end position="230"/>
    </location>
</feature>